<evidence type="ECO:0000256" key="1">
    <source>
        <dbReference type="SAM" id="MobiDB-lite"/>
    </source>
</evidence>
<gene>
    <name evidence="2" type="ORF">NDU88_003082</name>
</gene>
<feature type="compositionally biased region" description="Basic residues" evidence="1">
    <location>
        <begin position="81"/>
        <end position="108"/>
    </location>
</feature>
<dbReference type="EMBL" id="JANPWB010000013">
    <property type="protein sequence ID" value="KAJ1105677.1"/>
    <property type="molecule type" value="Genomic_DNA"/>
</dbReference>
<feature type="region of interest" description="Disordered" evidence="1">
    <location>
        <begin position="1"/>
        <end position="147"/>
    </location>
</feature>
<proteinExistence type="predicted"/>
<feature type="compositionally biased region" description="Polar residues" evidence="1">
    <location>
        <begin position="136"/>
        <end position="147"/>
    </location>
</feature>
<dbReference type="AlphaFoldDB" id="A0AAV7MTJ6"/>
<feature type="compositionally biased region" description="Basic and acidic residues" evidence="1">
    <location>
        <begin position="20"/>
        <end position="34"/>
    </location>
</feature>
<evidence type="ECO:0000313" key="2">
    <source>
        <dbReference type="EMBL" id="KAJ1105677.1"/>
    </source>
</evidence>
<organism evidence="2 3">
    <name type="scientific">Pleurodeles waltl</name>
    <name type="common">Iberian ribbed newt</name>
    <dbReference type="NCBI Taxonomy" id="8319"/>
    <lineage>
        <taxon>Eukaryota</taxon>
        <taxon>Metazoa</taxon>
        <taxon>Chordata</taxon>
        <taxon>Craniata</taxon>
        <taxon>Vertebrata</taxon>
        <taxon>Euteleostomi</taxon>
        <taxon>Amphibia</taxon>
        <taxon>Batrachia</taxon>
        <taxon>Caudata</taxon>
        <taxon>Salamandroidea</taxon>
        <taxon>Salamandridae</taxon>
        <taxon>Pleurodelinae</taxon>
        <taxon>Pleurodeles</taxon>
    </lineage>
</organism>
<evidence type="ECO:0000313" key="3">
    <source>
        <dbReference type="Proteomes" id="UP001066276"/>
    </source>
</evidence>
<reference evidence="2" key="1">
    <citation type="journal article" date="2022" name="bioRxiv">
        <title>Sequencing and chromosome-scale assembly of the giantPleurodeles waltlgenome.</title>
        <authorList>
            <person name="Brown T."/>
            <person name="Elewa A."/>
            <person name="Iarovenko S."/>
            <person name="Subramanian E."/>
            <person name="Araus A.J."/>
            <person name="Petzold A."/>
            <person name="Susuki M."/>
            <person name="Suzuki K.-i.T."/>
            <person name="Hayashi T."/>
            <person name="Toyoda A."/>
            <person name="Oliveira C."/>
            <person name="Osipova E."/>
            <person name="Leigh N.D."/>
            <person name="Simon A."/>
            <person name="Yun M.H."/>
        </authorList>
    </citation>
    <scope>NUCLEOTIDE SEQUENCE</scope>
    <source>
        <strain evidence="2">20211129_DDA</strain>
        <tissue evidence="2">Liver</tissue>
    </source>
</reference>
<feature type="compositionally biased region" description="Polar residues" evidence="1">
    <location>
        <begin position="1"/>
        <end position="19"/>
    </location>
</feature>
<name>A0AAV7MTJ6_PLEWA</name>
<keyword evidence="3" id="KW-1185">Reference proteome</keyword>
<accession>A0AAV7MTJ6</accession>
<sequence length="147" mass="16826">MYRIRSSPTCPRNTQLSRTPENRLSENLAHDAPEWRLPLGVRGEKDGLPCSLGNEYAEPPSGTRISGFPTELKERTDYTSGRRRTRRRRRRQKGRRTRKTQRTRKGRRTTTAEGTGTAWFPRKQPTSGERRGTVTHAHSATPQEGRG</sequence>
<protein>
    <submittedName>
        <fullName evidence="2">Uncharacterized protein</fullName>
    </submittedName>
</protein>
<dbReference type="Proteomes" id="UP001066276">
    <property type="component" value="Chromosome 9"/>
</dbReference>
<comment type="caution">
    <text evidence="2">The sequence shown here is derived from an EMBL/GenBank/DDBJ whole genome shotgun (WGS) entry which is preliminary data.</text>
</comment>